<feature type="domain" description="Nephrocystin 3-like N-terminal" evidence="2">
    <location>
        <begin position="93"/>
        <end position="267"/>
    </location>
</feature>
<dbReference type="OrthoDB" id="194358at2759"/>
<dbReference type="Pfam" id="PF24883">
    <property type="entry name" value="NPHP3_N"/>
    <property type="match status" value="1"/>
</dbReference>
<comment type="caution">
    <text evidence="3">The sequence shown here is derived from an EMBL/GenBank/DDBJ whole genome shotgun (WGS) entry which is preliminary data.</text>
</comment>
<keyword evidence="4" id="KW-1185">Reference proteome</keyword>
<evidence type="ECO:0000313" key="4">
    <source>
        <dbReference type="Proteomes" id="UP000567885"/>
    </source>
</evidence>
<organism evidence="3 4">
    <name type="scientific">Fusarium heterosporum</name>
    <dbReference type="NCBI Taxonomy" id="42747"/>
    <lineage>
        <taxon>Eukaryota</taxon>
        <taxon>Fungi</taxon>
        <taxon>Dikarya</taxon>
        <taxon>Ascomycota</taxon>
        <taxon>Pezizomycotina</taxon>
        <taxon>Sordariomycetes</taxon>
        <taxon>Hypocreomycetidae</taxon>
        <taxon>Hypocreales</taxon>
        <taxon>Nectriaceae</taxon>
        <taxon>Fusarium</taxon>
        <taxon>Fusarium heterosporum species complex</taxon>
    </lineage>
</organism>
<reference evidence="3 4" key="1">
    <citation type="submission" date="2020-05" db="EMBL/GenBank/DDBJ databases">
        <title>Identification and distribution of gene clusters putatively required for synthesis of sphingolipid metabolism inhibitors in phylogenetically diverse species of the filamentous fungus Fusarium.</title>
        <authorList>
            <person name="Kim H.-S."/>
            <person name="Busman M."/>
            <person name="Brown D.W."/>
            <person name="Divon H."/>
            <person name="Uhlig S."/>
            <person name="Proctor R.H."/>
        </authorList>
    </citation>
    <scope>NUCLEOTIDE SEQUENCE [LARGE SCALE GENOMIC DNA]</scope>
    <source>
        <strain evidence="3 4">NRRL 20693</strain>
    </source>
</reference>
<evidence type="ECO:0000256" key="1">
    <source>
        <dbReference type="ARBA" id="ARBA00022737"/>
    </source>
</evidence>
<accession>A0A8H5TAI9</accession>
<evidence type="ECO:0000313" key="3">
    <source>
        <dbReference type="EMBL" id="KAF5668665.1"/>
    </source>
</evidence>
<gene>
    <name evidence="3" type="ORF">FHETE_5216</name>
</gene>
<dbReference type="Gene3D" id="3.40.50.300">
    <property type="entry name" value="P-loop containing nucleotide triphosphate hydrolases"/>
    <property type="match status" value="1"/>
</dbReference>
<dbReference type="PANTHER" id="PTHR10039:SF14">
    <property type="entry name" value="NACHT DOMAIN-CONTAINING PROTEIN"/>
    <property type="match status" value="1"/>
</dbReference>
<dbReference type="EMBL" id="JAAGWQ010000090">
    <property type="protein sequence ID" value="KAF5668665.1"/>
    <property type="molecule type" value="Genomic_DNA"/>
</dbReference>
<dbReference type="SUPFAM" id="SSF52540">
    <property type="entry name" value="P-loop containing nucleoside triphosphate hydrolases"/>
    <property type="match status" value="1"/>
</dbReference>
<dbReference type="InterPro" id="IPR056884">
    <property type="entry name" value="NPHP3-like_N"/>
</dbReference>
<dbReference type="AlphaFoldDB" id="A0A8H5TAI9"/>
<name>A0A8H5TAI9_FUSHE</name>
<dbReference type="Proteomes" id="UP000567885">
    <property type="component" value="Unassembled WGS sequence"/>
</dbReference>
<keyword evidence="1" id="KW-0677">Repeat</keyword>
<sequence>MLNTNHHSISQFPTADCENYVLMRTALQDLHSKVTSEEGSLLSNDQVAGKIVSKPASRLIQIESVVDSRQIQQFYKSDYKEYKASVKPPIKDTFSWFLQEPQYIIWLESPLSTLLWVSGDPGCGKTTLARFLVDSINQHLILGDHDFLVTYFFFDGNNFADQVDGTALLFALIHQLLRSNPALVAEKYLALDNTQSGLNLGKLCDIFRGIVSSPERKTSRIVCVVDAVDECEEGSMMKILRFLTSIIFDDSDNTNKGGWLKIVVTSRCNEKVSSFLPASQKVRLADHAESTARDIATFVRARCDQVQATTRCTDDMRRAIEK</sequence>
<proteinExistence type="predicted"/>
<evidence type="ECO:0000259" key="2">
    <source>
        <dbReference type="Pfam" id="PF24883"/>
    </source>
</evidence>
<protein>
    <submittedName>
        <fullName evidence="3">Ankyrin repeat</fullName>
    </submittedName>
</protein>
<dbReference type="InterPro" id="IPR027417">
    <property type="entry name" value="P-loop_NTPase"/>
</dbReference>
<dbReference type="PANTHER" id="PTHR10039">
    <property type="entry name" value="AMELOGENIN"/>
    <property type="match status" value="1"/>
</dbReference>